<dbReference type="EMBL" id="GL888788">
    <property type="protein sequence ID" value="EGI58045.1"/>
    <property type="molecule type" value="Genomic_DNA"/>
</dbReference>
<dbReference type="InParanoid" id="F4X676"/>
<gene>
    <name evidence="1" type="ORF">G5I_13885</name>
</gene>
<dbReference type="AlphaFoldDB" id="F4X676"/>
<sequence>MGRDLREIVDSTRISRHLKNIQIGIVSGYLGVRTPNKFQRGYSSLLAVCLFSVFCFFAPKASDHTGYHVPTEAARVPIMADLDSGSIVSASGMRREDEWSLATGLALTKYDHGEVYRAKDPSLSRVIRRSRRAVILFIVVCVYNVKKPQARIERCDRGLWSDPPHSNPEESLIRFPVIKVHD</sequence>
<dbReference type="Proteomes" id="UP000007755">
    <property type="component" value="Unassembled WGS sequence"/>
</dbReference>
<protein>
    <submittedName>
        <fullName evidence="1">Uncharacterized protein</fullName>
    </submittedName>
</protein>
<proteinExistence type="predicted"/>
<reference evidence="1" key="1">
    <citation type="submission" date="2011-02" db="EMBL/GenBank/DDBJ databases">
        <title>The genome of the leaf-cutting ant Acromyrmex echinatior suggests key adaptations to social evolution and fungus farming.</title>
        <authorList>
            <person name="Nygaard S."/>
            <person name="Zhang G."/>
        </authorList>
    </citation>
    <scope>NUCLEOTIDE SEQUENCE</scope>
</reference>
<organism evidence="2">
    <name type="scientific">Acromyrmex echinatior</name>
    <name type="common">Panamanian leafcutter ant</name>
    <name type="synonym">Acromyrmex octospinosus echinatior</name>
    <dbReference type="NCBI Taxonomy" id="103372"/>
    <lineage>
        <taxon>Eukaryota</taxon>
        <taxon>Metazoa</taxon>
        <taxon>Ecdysozoa</taxon>
        <taxon>Arthropoda</taxon>
        <taxon>Hexapoda</taxon>
        <taxon>Insecta</taxon>
        <taxon>Pterygota</taxon>
        <taxon>Neoptera</taxon>
        <taxon>Endopterygota</taxon>
        <taxon>Hymenoptera</taxon>
        <taxon>Apocrita</taxon>
        <taxon>Aculeata</taxon>
        <taxon>Formicoidea</taxon>
        <taxon>Formicidae</taxon>
        <taxon>Myrmicinae</taxon>
        <taxon>Acromyrmex</taxon>
    </lineage>
</organism>
<keyword evidence="2" id="KW-1185">Reference proteome</keyword>
<evidence type="ECO:0000313" key="2">
    <source>
        <dbReference type="Proteomes" id="UP000007755"/>
    </source>
</evidence>
<accession>F4X676</accession>
<name>F4X676_ACREC</name>
<evidence type="ECO:0000313" key="1">
    <source>
        <dbReference type="EMBL" id="EGI58045.1"/>
    </source>
</evidence>